<keyword evidence="4 7" id="KW-0067">ATP-binding</keyword>
<dbReference type="InterPro" id="IPR050319">
    <property type="entry name" value="ABC_transp_ATP-bind"/>
</dbReference>
<dbReference type="GO" id="GO:0016887">
    <property type="term" value="F:ATP hydrolysis activity"/>
    <property type="evidence" value="ECO:0007669"/>
    <property type="project" value="InterPro"/>
</dbReference>
<protein>
    <submittedName>
        <fullName evidence="7">Peptide/nickel transport system ATP-binding protein</fullName>
    </submittedName>
</protein>
<evidence type="ECO:0000256" key="5">
    <source>
        <dbReference type="SAM" id="MobiDB-lite"/>
    </source>
</evidence>
<dbReference type="GO" id="GO:0055085">
    <property type="term" value="P:transmembrane transport"/>
    <property type="evidence" value="ECO:0007669"/>
    <property type="project" value="UniProtKB-ARBA"/>
</dbReference>
<evidence type="ECO:0000313" key="7">
    <source>
        <dbReference type="EMBL" id="MBB5135458.1"/>
    </source>
</evidence>
<evidence type="ECO:0000256" key="1">
    <source>
        <dbReference type="ARBA" id="ARBA00005417"/>
    </source>
</evidence>
<dbReference type="Gene3D" id="3.40.50.300">
    <property type="entry name" value="P-loop containing nucleotide triphosphate hydrolases"/>
    <property type="match status" value="2"/>
</dbReference>
<dbReference type="CDD" id="cd03257">
    <property type="entry name" value="ABC_NikE_OppD_transporters"/>
    <property type="match status" value="1"/>
</dbReference>
<dbReference type="RefSeq" id="WP_185052411.1">
    <property type="nucleotide sequence ID" value="NZ_BAABIX010000002.1"/>
</dbReference>
<feature type="compositionally biased region" description="Pro residues" evidence="5">
    <location>
        <begin position="237"/>
        <end position="246"/>
    </location>
</feature>
<keyword evidence="3" id="KW-0547">Nucleotide-binding</keyword>
<feature type="domain" description="ABC transporter" evidence="6">
    <location>
        <begin position="251"/>
        <end position="489"/>
    </location>
</feature>
<dbReference type="PANTHER" id="PTHR43776:SF7">
    <property type="entry name" value="D,D-DIPEPTIDE TRANSPORT ATP-BINDING PROTEIN DDPF-RELATED"/>
    <property type="match status" value="1"/>
</dbReference>
<dbReference type="InterPro" id="IPR017871">
    <property type="entry name" value="ABC_transporter-like_CS"/>
</dbReference>
<organism evidence="7 8">
    <name type="scientific">Thermocatellispora tengchongensis</name>
    <dbReference type="NCBI Taxonomy" id="1073253"/>
    <lineage>
        <taxon>Bacteria</taxon>
        <taxon>Bacillati</taxon>
        <taxon>Actinomycetota</taxon>
        <taxon>Actinomycetes</taxon>
        <taxon>Streptosporangiales</taxon>
        <taxon>Streptosporangiaceae</taxon>
        <taxon>Thermocatellispora</taxon>
    </lineage>
</organism>
<sequence>MSELARVSGLVIGPASGGAPTVDGVGFTLDSGEVLGLMGRSGSGKTTTALTLLGHIRPGLRLREGSVRVAGLDPFAPADVRRLRGRVVSFLGQDPAAALNPARRIGGQIREAVRLRAASAGPDQVDRLLDAVRLPAGRDFLRRFPHQISGGQARRVAFAIALAGAPELLILDEPTAGLDTVLARETRDLLRELAEGRGVVLVSHDEHLVRALAADRVLVLDAGRPVSAPPRAARVTPSPPPGPPSEGPAALRAERLSAAHDRRPVLREVSLAVGRGECVAVVGPSGSGKTTLARCLVGLHRPAGGEISLEGTRLAPDVRRRTPDQRRAVQLVAQDSMGALNPRETVTAALTRPLRARGLPRTRVPGLVAELLGRVHLPASLADRRPPALSGGERQRVNLARALACAPRVLVCDEVTSALDAEIGEAVLGLLDELRRDLGLGVVLITHDLAAVARSASRVLVVHEGEIVERGPTASVLSGPRHHVTRMLVEHAADQGFGAPAP</sequence>
<dbReference type="InterPro" id="IPR003593">
    <property type="entry name" value="AAA+_ATPase"/>
</dbReference>
<reference evidence="7 8" key="1">
    <citation type="submission" date="2020-08" db="EMBL/GenBank/DDBJ databases">
        <title>Genomic Encyclopedia of Type Strains, Phase IV (KMG-IV): sequencing the most valuable type-strain genomes for metagenomic binning, comparative biology and taxonomic classification.</title>
        <authorList>
            <person name="Goeker M."/>
        </authorList>
    </citation>
    <scope>NUCLEOTIDE SEQUENCE [LARGE SCALE GENOMIC DNA]</scope>
    <source>
        <strain evidence="7 8">DSM 45615</strain>
    </source>
</reference>
<dbReference type="PROSITE" id="PS00211">
    <property type="entry name" value="ABC_TRANSPORTER_1"/>
    <property type="match status" value="2"/>
</dbReference>
<evidence type="ECO:0000256" key="2">
    <source>
        <dbReference type="ARBA" id="ARBA00022448"/>
    </source>
</evidence>
<keyword evidence="2" id="KW-0813">Transport</keyword>
<gene>
    <name evidence="7" type="ORF">HNP84_005202</name>
</gene>
<proteinExistence type="inferred from homology"/>
<evidence type="ECO:0000313" key="8">
    <source>
        <dbReference type="Proteomes" id="UP000578449"/>
    </source>
</evidence>
<comment type="caution">
    <text evidence="7">The sequence shown here is derived from an EMBL/GenBank/DDBJ whole genome shotgun (WGS) entry which is preliminary data.</text>
</comment>
<dbReference type="PROSITE" id="PS50893">
    <property type="entry name" value="ABC_TRANSPORTER_2"/>
    <property type="match status" value="2"/>
</dbReference>
<accession>A0A840P713</accession>
<feature type="domain" description="ABC transporter" evidence="6">
    <location>
        <begin position="5"/>
        <end position="247"/>
    </location>
</feature>
<dbReference type="InterPro" id="IPR003439">
    <property type="entry name" value="ABC_transporter-like_ATP-bd"/>
</dbReference>
<evidence type="ECO:0000256" key="3">
    <source>
        <dbReference type="ARBA" id="ARBA00022741"/>
    </source>
</evidence>
<dbReference type="SUPFAM" id="SSF52540">
    <property type="entry name" value="P-loop containing nucleoside triphosphate hydrolases"/>
    <property type="match status" value="2"/>
</dbReference>
<evidence type="ECO:0000259" key="6">
    <source>
        <dbReference type="PROSITE" id="PS50893"/>
    </source>
</evidence>
<dbReference type="GO" id="GO:0005524">
    <property type="term" value="F:ATP binding"/>
    <property type="evidence" value="ECO:0007669"/>
    <property type="project" value="UniProtKB-KW"/>
</dbReference>
<dbReference type="Proteomes" id="UP000578449">
    <property type="component" value="Unassembled WGS sequence"/>
</dbReference>
<keyword evidence="8" id="KW-1185">Reference proteome</keyword>
<comment type="similarity">
    <text evidence="1">Belongs to the ABC transporter superfamily.</text>
</comment>
<dbReference type="PANTHER" id="PTHR43776">
    <property type="entry name" value="TRANSPORT ATP-BINDING PROTEIN"/>
    <property type="match status" value="1"/>
</dbReference>
<dbReference type="InterPro" id="IPR027417">
    <property type="entry name" value="P-loop_NTPase"/>
</dbReference>
<dbReference type="AlphaFoldDB" id="A0A840P713"/>
<dbReference type="Pfam" id="PF00005">
    <property type="entry name" value="ABC_tran"/>
    <property type="match status" value="2"/>
</dbReference>
<dbReference type="EMBL" id="JACHGN010000011">
    <property type="protein sequence ID" value="MBB5135458.1"/>
    <property type="molecule type" value="Genomic_DNA"/>
</dbReference>
<name>A0A840P713_9ACTN</name>
<evidence type="ECO:0000256" key="4">
    <source>
        <dbReference type="ARBA" id="ARBA00022840"/>
    </source>
</evidence>
<feature type="region of interest" description="Disordered" evidence="5">
    <location>
        <begin position="228"/>
        <end position="249"/>
    </location>
</feature>
<dbReference type="SMART" id="SM00382">
    <property type="entry name" value="AAA"/>
    <property type="match status" value="2"/>
</dbReference>